<dbReference type="STRING" id="1513271.XM47_07805"/>
<feature type="transmembrane region" description="Helical" evidence="3">
    <location>
        <begin position="14"/>
        <end position="39"/>
    </location>
</feature>
<reference evidence="4 5" key="1">
    <citation type="submission" date="2015-04" db="EMBL/GenBank/DDBJ databases">
        <title>Draft Genome Sequence of the Novel Agar-Digesting Marine Bacterium Q1.</title>
        <authorList>
            <person name="Li Y."/>
            <person name="Li D."/>
            <person name="Chen G."/>
            <person name="Du Z."/>
        </authorList>
    </citation>
    <scope>NUCLEOTIDE SEQUENCE [LARGE SCALE GENOMIC DNA]</scope>
    <source>
        <strain evidence="4 5">Q1</strain>
    </source>
</reference>
<keyword evidence="3" id="KW-0472">Membrane</keyword>
<keyword evidence="1" id="KW-0175">Coiled coil</keyword>
<feature type="region of interest" description="Disordered" evidence="2">
    <location>
        <begin position="99"/>
        <end position="119"/>
    </location>
</feature>
<name>A0A0J8GWD0_9ALTE</name>
<evidence type="ECO:0000256" key="3">
    <source>
        <dbReference type="SAM" id="Phobius"/>
    </source>
</evidence>
<feature type="compositionally biased region" description="Basic and acidic residues" evidence="2">
    <location>
        <begin position="110"/>
        <end position="119"/>
    </location>
</feature>
<dbReference type="OrthoDB" id="6387181at2"/>
<evidence type="ECO:0000313" key="4">
    <source>
        <dbReference type="EMBL" id="KMT65594.1"/>
    </source>
</evidence>
<dbReference type="RefSeq" id="WP_048691388.1">
    <property type="nucleotide sequence ID" value="NZ_KQ130487.1"/>
</dbReference>
<dbReference type="EMBL" id="LAZL01000010">
    <property type="protein sequence ID" value="KMT65594.1"/>
    <property type="molecule type" value="Genomic_DNA"/>
</dbReference>
<evidence type="ECO:0000256" key="2">
    <source>
        <dbReference type="SAM" id="MobiDB-lite"/>
    </source>
</evidence>
<sequence>MSVVLEWIAEYRTIVNIVLFVAAAICFVLIIRPIFSWYLGINALAKKVTELTLQCEKNQAEIKSLLKQIQYNNSPEPPLALPHHKETSAMTKDITEQVISAKQSRKSTKAKKEPSISFE</sequence>
<gene>
    <name evidence="4" type="ORF">XM47_07805</name>
</gene>
<evidence type="ECO:0000313" key="5">
    <source>
        <dbReference type="Proteomes" id="UP000037600"/>
    </source>
</evidence>
<evidence type="ECO:0000256" key="1">
    <source>
        <dbReference type="SAM" id="Coils"/>
    </source>
</evidence>
<comment type="caution">
    <text evidence="4">The sequence shown here is derived from an EMBL/GenBank/DDBJ whole genome shotgun (WGS) entry which is preliminary data.</text>
</comment>
<proteinExistence type="predicted"/>
<accession>A0A0J8GWD0</accession>
<dbReference type="Proteomes" id="UP000037600">
    <property type="component" value="Unassembled WGS sequence"/>
</dbReference>
<organism evidence="4 5">
    <name type="scientific">Catenovulum maritimum</name>
    <dbReference type="NCBI Taxonomy" id="1513271"/>
    <lineage>
        <taxon>Bacteria</taxon>
        <taxon>Pseudomonadati</taxon>
        <taxon>Pseudomonadota</taxon>
        <taxon>Gammaproteobacteria</taxon>
        <taxon>Alteromonadales</taxon>
        <taxon>Alteromonadaceae</taxon>
        <taxon>Catenovulum</taxon>
    </lineage>
</organism>
<feature type="coiled-coil region" evidence="1">
    <location>
        <begin position="41"/>
        <end position="68"/>
    </location>
</feature>
<protein>
    <submittedName>
        <fullName evidence="4">Uncharacterized protein</fullName>
    </submittedName>
</protein>
<keyword evidence="3" id="KW-1133">Transmembrane helix</keyword>
<dbReference type="AlphaFoldDB" id="A0A0J8GWD0"/>
<keyword evidence="5" id="KW-1185">Reference proteome</keyword>
<keyword evidence="3" id="KW-0812">Transmembrane</keyword>